<reference evidence="2 3" key="1">
    <citation type="journal article" date="2016" name="Mol. Biol. Evol.">
        <title>Comparative Genomics of Early-Diverging Mushroom-Forming Fungi Provides Insights into the Origins of Lignocellulose Decay Capabilities.</title>
        <authorList>
            <person name="Nagy L.G."/>
            <person name="Riley R."/>
            <person name="Tritt A."/>
            <person name="Adam C."/>
            <person name="Daum C."/>
            <person name="Floudas D."/>
            <person name="Sun H."/>
            <person name="Yadav J.S."/>
            <person name="Pangilinan J."/>
            <person name="Larsson K.H."/>
            <person name="Matsuura K."/>
            <person name="Barry K."/>
            <person name="Labutti K."/>
            <person name="Kuo R."/>
            <person name="Ohm R.A."/>
            <person name="Bhattacharya S.S."/>
            <person name="Shirouzu T."/>
            <person name="Yoshinaga Y."/>
            <person name="Martin F.M."/>
            <person name="Grigoriev I.V."/>
            <person name="Hibbett D.S."/>
        </authorList>
    </citation>
    <scope>NUCLEOTIDE SEQUENCE [LARGE SCALE GENOMIC DNA]</scope>
    <source>
        <strain evidence="2 3">CBS 109695</strain>
    </source>
</reference>
<dbReference type="EMBL" id="KV417710">
    <property type="protein sequence ID" value="KZP08990.1"/>
    <property type="molecule type" value="Genomic_DNA"/>
</dbReference>
<accession>A0A165XX99</accession>
<sequence>MFARAYIIGGTLVAQLTNPTLYKNLSWSFFSNSATFTHTFNIGISIIHVLLTFIVVIVARSTLTMGLHGCEIITNISSIRAAIKDLVYNPALGLQRWPTIRLLTVKPIERWVLRSIAVGSSWRSPVQFSYLALMGDIYRCHGDPRLPPSRWLAARGVWAPPDTRRPHRLLALETRAYIVGRQTDTDAAIQRSVLCWY</sequence>
<dbReference type="OrthoDB" id="2688021at2759"/>
<gene>
    <name evidence="2" type="ORF">FIBSPDRAFT_964339</name>
</gene>
<feature type="transmembrane region" description="Helical" evidence="1">
    <location>
        <begin position="40"/>
        <end position="59"/>
    </location>
</feature>
<proteinExistence type="predicted"/>
<keyword evidence="1" id="KW-1133">Transmembrane helix</keyword>
<dbReference type="AlphaFoldDB" id="A0A165XX99"/>
<keyword evidence="1" id="KW-0472">Membrane</keyword>
<protein>
    <submittedName>
        <fullName evidence="2">Uncharacterized protein</fullName>
    </submittedName>
</protein>
<evidence type="ECO:0000313" key="2">
    <source>
        <dbReference type="EMBL" id="KZP08990.1"/>
    </source>
</evidence>
<keyword evidence="1" id="KW-0812">Transmembrane</keyword>
<dbReference type="Proteomes" id="UP000076532">
    <property type="component" value="Unassembled WGS sequence"/>
</dbReference>
<evidence type="ECO:0000256" key="1">
    <source>
        <dbReference type="SAM" id="Phobius"/>
    </source>
</evidence>
<evidence type="ECO:0000313" key="3">
    <source>
        <dbReference type="Proteomes" id="UP000076532"/>
    </source>
</evidence>
<organism evidence="2 3">
    <name type="scientific">Athelia psychrophila</name>
    <dbReference type="NCBI Taxonomy" id="1759441"/>
    <lineage>
        <taxon>Eukaryota</taxon>
        <taxon>Fungi</taxon>
        <taxon>Dikarya</taxon>
        <taxon>Basidiomycota</taxon>
        <taxon>Agaricomycotina</taxon>
        <taxon>Agaricomycetes</taxon>
        <taxon>Agaricomycetidae</taxon>
        <taxon>Atheliales</taxon>
        <taxon>Atheliaceae</taxon>
        <taxon>Athelia</taxon>
    </lineage>
</organism>
<keyword evidence="3" id="KW-1185">Reference proteome</keyword>
<name>A0A165XX99_9AGAM</name>